<dbReference type="EMBL" id="OC855232">
    <property type="protein sequence ID" value="CAD7621554.1"/>
    <property type="molecule type" value="Genomic_DNA"/>
</dbReference>
<dbReference type="Proteomes" id="UP000759131">
    <property type="component" value="Unassembled WGS sequence"/>
</dbReference>
<evidence type="ECO:0000313" key="3">
    <source>
        <dbReference type="EMBL" id="CAD7621554.1"/>
    </source>
</evidence>
<organism evidence="3">
    <name type="scientific">Medioppia subpectinata</name>
    <dbReference type="NCBI Taxonomy" id="1979941"/>
    <lineage>
        <taxon>Eukaryota</taxon>
        <taxon>Metazoa</taxon>
        <taxon>Ecdysozoa</taxon>
        <taxon>Arthropoda</taxon>
        <taxon>Chelicerata</taxon>
        <taxon>Arachnida</taxon>
        <taxon>Acari</taxon>
        <taxon>Acariformes</taxon>
        <taxon>Sarcoptiformes</taxon>
        <taxon>Oribatida</taxon>
        <taxon>Brachypylina</taxon>
        <taxon>Oppioidea</taxon>
        <taxon>Oppiidae</taxon>
        <taxon>Medioppia</taxon>
    </lineage>
</organism>
<sequence>MELIFGTILLIELIVVINGQFFTKTGSKSIPRMGRRADNSMWSLIPPHSSYNRKVIEALLQKYNDKNSEELENSMTGLERKATDDLDASNEHDLKAKKDNSKTASFPLEAI</sequence>
<feature type="signal peptide" evidence="2">
    <location>
        <begin position="1"/>
        <end position="19"/>
    </location>
</feature>
<accession>A0A7R9PUX0</accession>
<dbReference type="OrthoDB" id="10060468at2759"/>
<evidence type="ECO:0000256" key="2">
    <source>
        <dbReference type="SAM" id="SignalP"/>
    </source>
</evidence>
<protein>
    <submittedName>
        <fullName evidence="3">Uncharacterized protein</fullName>
    </submittedName>
</protein>
<feature type="region of interest" description="Disordered" evidence="1">
    <location>
        <begin position="70"/>
        <end position="111"/>
    </location>
</feature>
<evidence type="ECO:0000256" key="1">
    <source>
        <dbReference type="SAM" id="MobiDB-lite"/>
    </source>
</evidence>
<reference evidence="3" key="1">
    <citation type="submission" date="2020-11" db="EMBL/GenBank/DDBJ databases">
        <authorList>
            <person name="Tran Van P."/>
        </authorList>
    </citation>
    <scope>NUCLEOTIDE SEQUENCE</scope>
</reference>
<gene>
    <name evidence="3" type="ORF">OSB1V03_LOCUS2025</name>
</gene>
<evidence type="ECO:0000313" key="4">
    <source>
        <dbReference type="Proteomes" id="UP000759131"/>
    </source>
</evidence>
<feature type="compositionally biased region" description="Basic and acidic residues" evidence="1">
    <location>
        <begin position="78"/>
        <end position="101"/>
    </location>
</feature>
<name>A0A7R9PUX0_9ACAR</name>
<keyword evidence="2" id="KW-0732">Signal</keyword>
<feature type="chain" id="PRO_5035592586" evidence="2">
    <location>
        <begin position="20"/>
        <end position="111"/>
    </location>
</feature>
<dbReference type="AlphaFoldDB" id="A0A7R9PUX0"/>
<dbReference type="EMBL" id="CAJPIZ010000657">
    <property type="protein sequence ID" value="CAG2101984.1"/>
    <property type="molecule type" value="Genomic_DNA"/>
</dbReference>
<proteinExistence type="predicted"/>
<keyword evidence="4" id="KW-1185">Reference proteome</keyword>